<evidence type="ECO:0000256" key="2">
    <source>
        <dbReference type="ARBA" id="ARBA00008072"/>
    </source>
</evidence>
<dbReference type="Gene3D" id="3.40.50.720">
    <property type="entry name" value="NAD(P)-binding Rossmann-like Domain"/>
    <property type="match status" value="1"/>
</dbReference>
<comment type="cofactor">
    <cofactor evidence="1">
        <name>Zn(2+)</name>
        <dbReference type="ChEBI" id="CHEBI:29105"/>
    </cofactor>
</comment>
<evidence type="ECO:0000256" key="4">
    <source>
        <dbReference type="ARBA" id="ARBA00022833"/>
    </source>
</evidence>
<dbReference type="KEGG" id="mtar:DF168_01525"/>
<proteinExistence type="inferred from homology"/>
<dbReference type="CDD" id="cd08255">
    <property type="entry name" value="2-desacetyl-2-hydroxyethyl_bacteriochlorophyllide_like"/>
    <property type="match status" value="1"/>
</dbReference>
<organism evidence="7 8">
    <name type="scientific">Candidatus Moanibacter tarae</name>
    <dbReference type="NCBI Taxonomy" id="2200854"/>
    <lineage>
        <taxon>Bacteria</taxon>
        <taxon>Pseudomonadati</taxon>
        <taxon>Verrucomicrobiota</taxon>
        <taxon>Opitutia</taxon>
        <taxon>Puniceicoccales</taxon>
        <taxon>Puniceicoccales incertae sedis</taxon>
        <taxon>Candidatus Moanibacter</taxon>
    </lineage>
</organism>
<accession>A0A2Z4ADH3</accession>
<evidence type="ECO:0000256" key="3">
    <source>
        <dbReference type="ARBA" id="ARBA00022723"/>
    </source>
</evidence>
<keyword evidence="4" id="KW-0862">Zinc</keyword>
<dbReference type="SUPFAM" id="SSF50129">
    <property type="entry name" value="GroES-like"/>
    <property type="match status" value="1"/>
</dbReference>
<dbReference type="InterPro" id="IPR036291">
    <property type="entry name" value="NAD(P)-bd_dom_sf"/>
</dbReference>
<protein>
    <submittedName>
        <fullName evidence="7">Putative zinc-type alcohol dehydrogenase-like protein YdjJ</fullName>
        <ecNumber evidence="7">1.-.-.-</ecNumber>
    </submittedName>
</protein>
<dbReference type="AlphaFoldDB" id="A0A2Z4ADH3"/>
<dbReference type="GO" id="GO:0016491">
    <property type="term" value="F:oxidoreductase activity"/>
    <property type="evidence" value="ECO:0007669"/>
    <property type="project" value="UniProtKB-KW"/>
</dbReference>
<dbReference type="EMBL" id="CP029803">
    <property type="protein sequence ID" value="AWT60319.1"/>
    <property type="molecule type" value="Genomic_DNA"/>
</dbReference>
<evidence type="ECO:0000313" key="8">
    <source>
        <dbReference type="Proteomes" id="UP000247465"/>
    </source>
</evidence>
<dbReference type="EC" id="1.-.-.-" evidence="7"/>
<sequence>MLREAVCTAPHTIEWRDYDIPKLAPRDVRIEAQFGAAKHGTELSRFKGGTAFRGKMDPNLSVFDHNKDSVSEPMRIGNMVVGRIIELGAEVRKFSIDDRVLAYGGIKRVHTVPETRVWLLPKEVPWQSGVCLDPANFSLGAIRDGHIRIGDAVAFFGLGAISLMGLQIARLAGAHPIVAVDPLENRRKVAENLGATHVLDPTRIDAGKEIKKICAKRGADVVIEYSGKHSALQDALRGVAFGGTVVCGASPTPYEAGLDFGAEAHINRPNIIFSRACSDPSRDHPRWSEIRILETSHRFIVSGCITGVGIVSDPVPVENIMEGYLRMAENPEFSIKLGYSFGP</sequence>
<dbReference type="PANTHER" id="PTHR43350:SF19">
    <property type="entry name" value="D-GULOSIDE 3-DEHYDROGENASE"/>
    <property type="match status" value="1"/>
</dbReference>
<dbReference type="Gene3D" id="3.90.180.10">
    <property type="entry name" value="Medium-chain alcohol dehydrogenases, catalytic domain"/>
    <property type="match status" value="2"/>
</dbReference>
<feature type="domain" description="Alcohol dehydrogenase-like C-terminal" evidence="6">
    <location>
        <begin position="160"/>
        <end position="251"/>
    </location>
</feature>
<dbReference type="InterPro" id="IPR011032">
    <property type="entry name" value="GroES-like_sf"/>
</dbReference>
<evidence type="ECO:0000259" key="6">
    <source>
        <dbReference type="Pfam" id="PF00107"/>
    </source>
</evidence>
<evidence type="ECO:0000256" key="5">
    <source>
        <dbReference type="ARBA" id="ARBA00023002"/>
    </source>
</evidence>
<evidence type="ECO:0000313" key="7">
    <source>
        <dbReference type="EMBL" id="AWT60319.1"/>
    </source>
</evidence>
<keyword evidence="5 7" id="KW-0560">Oxidoreductase</keyword>
<dbReference type="PANTHER" id="PTHR43350">
    <property type="entry name" value="NAD-DEPENDENT ALCOHOL DEHYDROGENASE"/>
    <property type="match status" value="1"/>
</dbReference>
<dbReference type="Pfam" id="PF00107">
    <property type="entry name" value="ADH_zinc_N"/>
    <property type="match status" value="1"/>
</dbReference>
<dbReference type="SUPFAM" id="SSF51735">
    <property type="entry name" value="NAD(P)-binding Rossmann-fold domains"/>
    <property type="match status" value="1"/>
</dbReference>
<evidence type="ECO:0000256" key="1">
    <source>
        <dbReference type="ARBA" id="ARBA00001947"/>
    </source>
</evidence>
<gene>
    <name evidence="7" type="primary">ydjJ_2</name>
    <name evidence="7" type="ORF">DF168_01525</name>
</gene>
<keyword evidence="3" id="KW-0479">Metal-binding</keyword>
<dbReference type="Proteomes" id="UP000247465">
    <property type="component" value="Chromosome"/>
</dbReference>
<dbReference type="GO" id="GO:0046872">
    <property type="term" value="F:metal ion binding"/>
    <property type="evidence" value="ECO:0007669"/>
    <property type="project" value="UniProtKB-KW"/>
</dbReference>
<reference evidence="7 8" key="1">
    <citation type="submission" date="2018-06" db="EMBL/GenBank/DDBJ databases">
        <title>Draft Genome Sequence of a Novel Marine Bacterium Related to the Verrucomicrobia.</title>
        <authorList>
            <person name="Vosseberg J."/>
            <person name="Martijn J."/>
            <person name="Ettema T.J.G."/>
        </authorList>
    </citation>
    <scope>NUCLEOTIDE SEQUENCE [LARGE SCALE GENOMIC DNA]</scope>
    <source>
        <strain evidence="7">TARA_B100001123</strain>
    </source>
</reference>
<comment type="similarity">
    <text evidence="2">Belongs to the zinc-containing alcohol dehydrogenase family.</text>
</comment>
<name>A0A2Z4ADH3_9BACT</name>
<dbReference type="InterPro" id="IPR013149">
    <property type="entry name" value="ADH-like_C"/>
</dbReference>